<protein>
    <submittedName>
        <fullName evidence="2">Uncharacterized protein</fullName>
    </submittedName>
</protein>
<keyword evidence="3" id="KW-1185">Reference proteome</keyword>
<dbReference type="Gramene" id="EFJ32000">
    <property type="protein sequence ID" value="EFJ32000"/>
    <property type="gene ID" value="SELMODRAFT_408395"/>
</dbReference>
<name>D8R859_SELML</name>
<dbReference type="SUPFAM" id="SSF51735">
    <property type="entry name" value="NAD(P)-binding Rossmann-fold domains"/>
    <property type="match status" value="1"/>
</dbReference>
<dbReference type="eggNOG" id="KOG0725">
    <property type="taxonomic scope" value="Eukaryota"/>
</dbReference>
<dbReference type="PRINTS" id="PR00080">
    <property type="entry name" value="SDRFAMILY"/>
</dbReference>
<reference evidence="2 3" key="1">
    <citation type="journal article" date="2011" name="Science">
        <title>The Selaginella genome identifies genetic changes associated with the evolution of vascular plants.</title>
        <authorList>
            <person name="Banks J.A."/>
            <person name="Nishiyama T."/>
            <person name="Hasebe M."/>
            <person name="Bowman J.L."/>
            <person name="Gribskov M."/>
            <person name="dePamphilis C."/>
            <person name="Albert V.A."/>
            <person name="Aono N."/>
            <person name="Aoyama T."/>
            <person name="Ambrose B.A."/>
            <person name="Ashton N.W."/>
            <person name="Axtell M.J."/>
            <person name="Barker E."/>
            <person name="Barker M.S."/>
            <person name="Bennetzen J.L."/>
            <person name="Bonawitz N.D."/>
            <person name="Chapple C."/>
            <person name="Cheng C."/>
            <person name="Correa L.G."/>
            <person name="Dacre M."/>
            <person name="DeBarry J."/>
            <person name="Dreyer I."/>
            <person name="Elias M."/>
            <person name="Engstrom E.M."/>
            <person name="Estelle M."/>
            <person name="Feng L."/>
            <person name="Finet C."/>
            <person name="Floyd S.K."/>
            <person name="Frommer W.B."/>
            <person name="Fujita T."/>
            <person name="Gramzow L."/>
            <person name="Gutensohn M."/>
            <person name="Harholt J."/>
            <person name="Hattori M."/>
            <person name="Heyl A."/>
            <person name="Hirai T."/>
            <person name="Hiwatashi Y."/>
            <person name="Ishikawa M."/>
            <person name="Iwata M."/>
            <person name="Karol K.G."/>
            <person name="Koehler B."/>
            <person name="Kolukisaoglu U."/>
            <person name="Kubo M."/>
            <person name="Kurata T."/>
            <person name="Lalonde S."/>
            <person name="Li K."/>
            <person name="Li Y."/>
            <person name="Litt A."/>
            <person name="Lyons E."/>
            <person name="Manning G."/>
            <person name="Maruyama T."/>
            <person name="Michael T.P."/>
            <person name="Mikami K."/>
            <person name="Miyazaki S."/>
            <person name="Morinaga S."/>
            <person name="Murata T."/>
            <person name="Mueller-Roeber B."/>
            <person name="Nelson D.R."/>
            <person name="Obara M."/>
            <person name="Oguri Y."/>
            <person name="Olmstead R.G."/>
            <person name="Onodera N."/>
            <person name="Petersen B.L."/>
            <person name="Pils B."/>
            <person name="Prigge M."/>
            <person name="Rensing S.A."/>
            <person name="Riano-Pachon D.M."/>
            <person name="Roberts A.W."/>
            <person name="Sato Y."/>
            <person name="Scheller H.V."/>
            <person name="Schulz B."/>
            <person name="Schulz C."/>
            <person name="Shakirov E.V."/>
            <person name="Shibagaki N."/>
            <person name="Shinohara N."/>
            <person name="Shippen D.E."/>
            <person name="Soerensen I."/>
            <person name="Sotooka R."/>
            <person name="Sugimoto N."/>
            <person name="Sugita M."/>
            <person name="Sumikawa N."/>
            <person name="Tanurdzic M."/>
            <person name="Theissen G."/>
            <person name="Ulvskov P."/>
            <person name="Wakazuki S."/>
            <person name="Weng J.K."/>
            <person name="Willats W.W."/>
            <person name="Wipf D."/>
            <person name="Wolf P.G."/>
            <person name="Yang L."/>
            <person name="Zimmer A.D."/>
            <person name="Zhu Q."/>
            <person name="Mitros T."/>
            <person name="Hellsten U."/>
            <person name="Loque D."/>
            <person name="Otillar R."/>
            <person name="Salamov A."/>
            <person name="Schmutz J."/>
            <person name="Shapiro H."/>
            <person name="Lindquist E."/>
            <person name="Lucas S."/>
            <person name="Rokhsar D."/>
            <person name="Grigoriev I.V."/>
        </authorList>
    </citation>
    <scope>NUCLEOTIDE SEQUENCE [LARGE SCALE GENOMIC DNA]</scope>
</reference>
<dbReference type="InterPro" id="IPR002347">
    <property type="entry name" value="SDR_fam"/>
</dbReference>
<dbReference type="PANTHER" id="PTHR42820:SF1">
    <property type="entry name" value="SHORT-CHAIN DEHYDROGENASE_REDUCTASE FAMILY PROTEIN"/>
    <property type="match status" value="1"/>
</dbReference>
<comment type="similarity">
    <text evidence="1">Belongs to the short-chain dehydrogenases/reductases (SDR) family.</text>
</comment>
<dbReference type="FunFam" id="3.40.50.720:FF:000084">
    <property type="entry name" value="Short-chain dehydrogenase reductase"/>
    <property type="match status" value="1"/>
</dbReference>
<accession>D8R859</accession>
<dbReference type="Pfam" id="PF13561">
    <property type="entry name" value="adh_short_C2"/>
    <property type="match status" value="1"/>
</dbReference>
<evidence type="ECO:0000256" key="1">
    <source>
        <dbReference type="ARBA" id="ARBA00006484"/>
    </source>
</evidence>
<sequence length="277" mass="28489">MKLQDKVAIVTGGASGIGEAIAIKFAAHGAFVIVGDVQDELGQKVCAAIGPRATFVHCDVADEAGVEALVNTAVARHGRLDIMMNNAGVGEPGGRDVRDLDIRAFDRVMSVNVAGVALGMKHAARHMVPRGSGVIINTASNVTGAAGIAPLAYTASKHAVVGLTRTAAVQLGRYGIRANAISPGAIPTPAFVRYFRKAVPGMDENGARAVASKATTLRYGEDLESALSVEDVANAAVFLASEDSRFVSGHELMLDGASTVTDKSFDAIGMMLATASS</sequence>
<dbReference type="Gene3D" id="3.40.50.720">
    <property type="entry name" value="NAD(P)-binding Rossmann-like Domain"/>
    <property type="match status" value="1"/>
</dbReference>
<dbReference type="PRINTS" id="PR00081">
    <property type="entry name" value="GDHRDH"/>
</dbReference>
<dbReference type="STRING" id="88036.D8R859"/>
<dbReference type="InParanoid" id="D8R859"/>
<evidence type="ECO:0000313" key="2">
    <source>
        <dbReference type="EMBL" id="EFJ32000.1"/>
    </source>
</evidence>
<dbReference type="KEGG" id="smo:SELMODRAFT_408395"/>
<dbReference type="HOGENOM" id="CLU_010194_1_0_1"/>
<dbReference type="Proteomes" id="UP000001514">
    <property type="component" value="Unassembled WGS sequence"/>
</dbReference>
<dbReference type="OrthoDB" id="294295at2759"/>
<proteinExistence type="inferred from homology"/>
<organism evidence="3">
    <name type="scientific">Selaginella moellendorffii</name>
    <name type="common">Spikemoss</name>
    <dbReference type="NCBI Taxonomy" id="88036"/>
    <lineage>
        <taxon>Eukaryota</taxon>
        <taxon>Viridiplantae</taxon>
        <taxon>Streptophyta</taxon>
        <taxon>Embryophyta</taxon>
        <taxon>Tracheophyta</taxon>
        <taxon>Lycopodiopsida</taxon>
        <taxon>Selaginellales</taxon>
        <taxon>Selaginellaceae</taxon>
        <taxon>Selaginella</taxon>
    </lineage>
</organism>
<dbReference type="InterPro" id="IPR036291">
    <property type="entry name" value="NAD(P)-bd_dom_sf"/>
</dbReference>
<evidence type="ECO:0000313" key="3">
    <source>
        <dbReference type="Proteomes" id="UP000001514"/>
    </source>
</evidence>
<dbReference type="PANTHER" id="PTHR42820">
    <property type="entry name" value="SHORT-CHAIN DEHYDROGENASE REDUCTASE"/>
    <property type="match status" value="1"/>
</dbReference>
<gene>
    <name evidence="2" type="ORF">SELMODRAFT_408395</name>
</gene>
<dbReference type="AlphaFoldDB" id="D8R859"/>
<dbReference type="EMBL" id="GL377573">
    <property type="protein sequence ID" value="EFJ32000.1"/>
    <property type="molecule type" value="Genomic_DNA"/>
</dbReference>